<evidence type="ECO:0000256" key="3">
    <source>
        <dbReference type="ARBA" id="ARBA00009670"/>
    </source>
</evidence>
<proteinExistence type="inferred from homology"/>
<dbReference type="Proteomes" id="UP000515152">
    <property type="component" value="Chromosome 15"/>
</dbReference>
<dbReference type="Pfam" id="PF03109">
    <property type="entry name" value="ABC1"/>
    <property type="match status" value="1"/>
</dbReference>
<dbReference type="CDD" id="cd13970">
    <property type="entry name" value="ABC1_ADCK3"/>
    <property type="match status" value="1"/>
</dbReference>
<dbReference type="PANTHER" id="PTHR43851">
    <property type="match status" value="1"/>
</dbReference>
<evidence type="ECO:0000256" key="10">
    <source>
        <dbReference type="ARBA" id="ARBA00022840"/>
    </source>
</evidence>
<dbReference type="UniPathway" id="UPA00232"/>
<feature type="domain" description="ABC1 atypical kinase-like" evidence="20">
    <location>
        <begin position="276"/>
        <end position="514"/>
    </location>
</feature>
<keyword evidence="10" id="KW-0067">ATP-binding</keyword>
<evidence type="ECO:0000256" key="2">
    <source>
        <dbReference type="ARBA" id="ARBA00004749"/>
    </source>
</evidence>
<evidence type="ECO:0000256" key="4">
    <source>
        <dbReference type="ARBA" id="ARBA00018535"/>
    </source>
</evidence>
<dbReference type="GO" id="GO:0005524">
    <property type="term" value="F:ATP binding"/>
    <property type="evidence" value="ECO:0007669"/>
    <property type="project" value="UniProtKB-KW"/>
</dbReference>
<evidence type="ECO:0000256" key="7">
    <source>
        <dbReference type="ARBA" id="ARBA00022692"/>
    </source>
</evidence>
<keyword evidence="14" id="KW-0472">Membrane</keyword>
<dbReference type="GO" id="GO:0006744">
    <property type="term" value="P:ubiquinone biosynthetic process"/>
    <property type="evidence" value="ECO:0007669"/>
    <property type="project" value="UniProtKB-UniPathway"/>
</dbReference>
<accession>A0A6P3VSS4</accession>
<evidence type="ECO:0000256" key="11">
    <source>
        <dbReference type="ARBA" id="ARBA00022946"/>
    </source>
</evidence>
<dbReference type="GeneID" id="105897781"/>
<evidence type="ECO:0000256" key="19">
    <source>
        <dbReference type="SAM" id="MobiDB-lite"/>
    </source>
</evidence>
<evidence type="ECO:0000256" key="12">
    <source>
        <dbReference type="ARBA" id="ARBA00022989"/>
    </source>
</evidence>
<feature type="region of interest" description="Disordered" evidence="19">
    <location>
        <begin position="158"/>
        <end position="178"/>
    </location>
</feature>
<evidence type="ECO:0000256" key="15">
    <source>
        <dbReference type="ARBA" id="ARBA00031775"/>
    </source>
</evidence>
<comment type="subcellular location">
    <subcellularLocation>
        <location evidence="1">Mitochondrion membrane</location>
        <topology evidence="1">Single-pass membrane protein</topology>
    </subcellularLocation>
</comment>
<keyword evidence="9 22" id="KW-0418">Kinase</keyword>
<dbReference type="InterPro" id="IPR011009">
    <property type="entry name" value="Kinase-like_dom_sf"/>
</dbReference>
<evidence type="ECO:0000256" key="17">
    <source>
        <dbReference type="ARBA" id="ARBA00033204"/>
    </source>
</evidence>
<dbReference type="PANTHER" id="PTHR43851:SF1">
    <property type="entry name" value="ATYPICAL KINASE COQ8A, MITOCHONDRIAL"/>
    <property type="match status" value="1"/>
</dbReference>
<name>A0A6P3VSS4_CLUHA</name>
<keyword evidence="13" id="KW-0496">Mitochondrion</keyword>
<reference evidence="22" key="1">
    <citation type="submission" date="2025-08" db="UniProtKB">
        <authorList>
            <consortium name="RefSeq"/>
        </authorList>
    </citation>
    <scope>IDENTIFICATION</scope>
</reference>
<dbReference type="AlphaFoldDB" id="A0A6P3VSS4"/>
<evidence type="ECO:0000256" key="13">
    <source>
        <dbReference type="ARBA" id="ARBA00023128"/>
    </source>
</evidence>
<dbReference type="InterPro" id="IPR034646">
    <property type="entry name" value="ADCK3_dom"/>
</dbReference>
<sequence length="626" mass="69823">MAGDMMMLVRGLAKLSQAVIETQASMMRNGGAQAFAQGMQMNAEQGMGVAMQKLQEFGGQQQNMSDLGSEMDTEYNFTGAEEGMEGSGQRGMEDEFSHHTGSAAEEPARTYGQAPGAKSKLFEGYKDPSSQFSGQIRSYHQDHTSVGGLTAEDIQKAREAKRNEGKPHKQMLSERARERKVPVTRLGRLANFGGLAVGLGIGALADLAKKSMRSEEKNGNKKSVLDSSPFLSEANAERIVRTLCKVRGAALKLGQMLSIQDDAFINPQLAKIFERVRQSADFMPIKQMTKALNNDLGPNWRDKLESFEDRPFAAASIGQVHLAKLKDGREVAMKIQYPGVAQSIDSDVNNMMTLLSMSNALPEGLFPEHLIDVMRRELALECDYIREAKCSKKFKELLKDQPFFYVPNVVDELSGRHVLTTELVPGFPLDQAENLPQELKNEICENILNLCLRELFEFRYMQTDPNWSNFFYDPQTHTVALLDFGATRGFDQNFTDAYIEIIKAAADGNREGVLSKSIDMKFLTGYESKAMINAHVDAVMILGEAFASEEPFNFGAQSTTERIHNLIPVMLKQRLTPPPEETYSLHRKMGGSFLICSRLDAKLSCKDMFNNIYSNYWAQRQKGPSQ</sequence>
<dbReference type="GO" id="GO:0031966">
    <property type="term" value="C:mitochondrial membrane"/>
    <property type="evidence" value="ECO:0007669"/>
    <property type="project" value="UniProtKB-SubCell"/>
</dbReference>
<comment type="pathway">
    <text evidence="2">Cofactor biosynthesis; ubiquinone biosynthesis.</text>
</comment>
<evidence type="ECO:0000256" key="14">
    <source>
        <dbReference type="ARBA" id="ARBA00023136"/>
    </source>
</evidence>
<keyword evidence="5" id="KW-0808">Transferase</keyword>
<protein>
    <recommendedName>
        <fullName evidence="4">Atypical kinase COQ8A, mitochondrial</fullName>
    </recommendedName>
    <alternativeName>
        <fullName evidence="16">Chaperone activity of bc1 complex-like</fullName>
    </alternativeName>
    <alternativeName>
        <fullName evidence="17">Coenzyme Q protein 8A</fullName>
    </alternativeName>
    <alternativeName>
        <fullName evidence="15">aarF domain-containing protein kinase 3</fullName>
    </alternativeName>
</protein>
<gene>
    <name evidence="22" type="primary">coq8aa</name>
</gene>
<evidence type="ECO:0000313" key="21">
    <source>
        <dbReference type="Proteomes" id="UP000515152"/>
    </source>
</evidence>
<evidence type="ECO:0000256" key="16">
    <source>
        <dbReference type="ARBA" id="ARBA00032726"/>
    </source>
</evidence>
<comment type="similarity">
    <text evidence="3">Belongs to the protein kinase superfamily. ADCK protein kinase family.</text>
</comment>
<comment type="function">
    <text evidence="18">Atypical kinase involved in the biosynthesis of coenzyme Q, also named ubiquinone, an essential lipid-soluble electron transporter for aerobic cellular respiration. Its substrate specificity is still unclear: may act as a protein kinase that mediates phosphorylation of COQ3. According to other reports, acts as a small molecule kinase, possibly a lipid kinase that phosphorylates a prenyl lipid in the ubiquinone biosynthesis pathway, as suggested by its ability to bind coenzyme Q lipid intermediates. However, the small molecule kinase activity was not confirmed by another publication. Shows an unusual selectivity for binding ADP over ATP.</text>
</comment>
<dbReference type="RefSeq" id="XP_012680202.1">
    <property type="nucleotide sequence ID" value="XM_012824748.2"/>
</dbReference>
<dbReference type="OrthoDB" id="201153at2759"/>
<dbReference type="CTD" id="437001"/>
<dbReference type="SUPFAM" id="SSF56112">
    <property type="entry name" value="Protein kinase-like (PK-like)"/>
    <property type="match status" value="1"/>
</dbReference>
<organism evidence="21 22">
    <name type="scientific">Clupea harengus</name>
    <name type="common">Atlantic herring</name>
    <dbReference type="NCBI Taxonomy" id="7950"/>
    <lineage>
        <taxon>Eukaryota</taxon>
        <taxon>Metazoa</taxon>
        <taxon>Chordata</taxon>
        <taxon>Craniata</taxon>
        <taxon>Vertebrata</taxon>
        <taxon>Euteleostomi</taxon>
        <taxon>Actinopterygii</taxon>
        <taxon>Neopterygii</taxon>
        <taxon>Teleostei</taxon>
        <taxon>Clupei</taxon>
        <taxon>Clupeiformes</taxon>
        <taxon>Clupeoidei</taxon>
        <taxon>Clupeidae</taxon>
        <taxon>Clupea</taxon>
    </lineage>
</organism>
<evidence type="ECO:0000256" key="5">
    <source>
        <dbReference type="ARBA" id="ARBA00022679"/>
    </source>
</evidence>
<keyword evidence="8" id="KW-0547">Nucleotide-binding</keyword>
<dbReference type="GO" id="GO:0016301">
    <property type="term" value="F:kinase activity"/>
    <property type="evidence" value="ECO:0007669"/>
    <property type="project" value="UniProtKB-KW"/>
</dbReference>
<evidence type="ECO:0000256" key="1">
    <source>
        <dbReference type="ARBA" id="ARBA00004304"/>
    </source>
</evidence>
<keyword evidence="21" id="KW-1185">Reference proteome</keyword>
<keyword evidence="6" id="KW-0831">Ubiquinone biosynthesis</keyword>
<evidence type="ECO:0000259" key="20">
    <source>
        <dbReference type="Pfam" id="PF03109"/>
    </source>
</evidence>
<dbReference type="InterPro" id="IPR051409">
    <property type="entry name" value="Atypical_kinase_ADCK"/>
</dbReference>
<evidence type="ECO:0000313" key="22">
    <source>
        <dbReference type="RefSeq" id="XP_012680202.1"/>
    </source>
</evidence>
<evidence type="ECO:0000256" key="6">
    <source>
        <dbReference type="ARBA" id="ARBA00022688"/>
    </source>
</evidence>
<keyword evidence="7" id="KW-0812">Transmembrane</keyword>
<evidence type="ECO:0000256" key="18">
    <source>
        <dbReference type="ARBA" id="ARBA00058956"/>
    </source>
</evidence>
<evidence type="ECO:0000256" key="8">
    <source>
        <dbReference type="ARBA" id="ARBA00022741"/>
    </source>
</evidence>
<keyword evidence="11" id="KW-0809">Transit peptide</keyword>
<keyword evidence="12" id="KW-1133">Transmembrane helix</keyword>
<dbReference type="InterPro" id="IPR004147">
    <property type="entry name" value="ABC1_dom"/>
</dbReference>
<dbReference type="KEGG" id="char:105897781"/>
<evidence type="ECO:0000256" key="9">
    <source>
        <dbReference type="ARBA" id="ARBA00022777"/>
    </source>
</evidence>